<gene>
    <name evidence="1" type="ORF">A1359_18990</name>
</gene>
<sequence length="310" mass="35554">MELKYDIKKYLAKIKMSSKKRVLVEGKDDKSHIKNLLDVIREGHKVKIDTAEDIKGTCEITARNNRAKIDKIYNQCKNSNEYDNLYFLCDREYKKFDISEKISDLMSDHESEGNLSWTIGHSIENYFFKDELLCDAYRYICSSEYKSEAINLFINILPSALKLVAAITLSAKDLDKASYPAGVIGWKHFQIENNVICIDIDMLVKNRDDQYIADFQKHIKKYLPIVDASDALICSRICRGHTAMLMLQRVFASCLNYVIKNIDVAKAEKDALIFSQLKEFNVATALCEAWVRKAKEGLALYPCQLIESVA</sequence>
<protein>
    <submittedName>
        <fullName evidence="1">Uncharacterized protein</fullName>
    </submittedName>
</protein>
<dbReference type="OrthoDB" id="494911at2"/>
<evidence type="ECO:0000313" key="1">
    <source>
        <dbReference type="EMBL" id="OAI21840.1"/>
    </source>
</evidence>
<proteinExistence type="predicted"/>
<dbReference type="RefSeq" id="WP_066976234.1">
    <property type="nucleotide sequence ID" value="NZ_LUUI01000002.1"/>
</dbReference>
<evidence type="ECO:0000313" key="2">
    <source>
        <dbReference type="Proteomes" id="UP000078476"/>
    </source>
</evidence>
<organism evidence="1 2">
    <name type="scientific">Methylomonas lenta</name>
    <dbReference type="NCBI Taxonomy" id="980561"/>
    <lineage>
        <taxon>Bacteria</taxon>
        <taxon>Pseudomonadati</taxon>
        <taxon>Pseudomonadota</taxon>
        <taxon>Gammaproteobacteria</taxon>
        <taxon>Methylococcales</taxon>
        <taxon>Methylococcaceae</taxon>
        <taxon>Methylomonas</taxon>
    </lineage>
</organism>
<keyword evidence="2" id="KW-1185">Reference proteome</keyword>
<dbReference type="EMBL" id="LUUI01000002">
    <property type="protein sequence ID" value="OAI21840.1"/>
    <property type="molecule type" value="Genomic_DNA"/>
</dbReference>
<reference evidence="1 2" key="1">
    <citation type="submission" date="2016-03" db="EMBL/GenBank/DDBJ databases">
        <authorList>
            <person name="Ploux O."/>
        </authorList>
    </citation>
    <scope>NUCLEOTIDE SEQUENCE [LARGE SCALE GENOMIC DNA]</scope>
    <source>
        <strain evidence="1 2">R-45370</strain>
    </source>
</reference>
<name>A0A177NXP3_9GAMM</name>
<dbReference type="Proteomes" id="UP000078476">
    <property type="component" value="Unassembled WGS sequence"/>
</dbReference>
<dbReference type="AlphaFoldDB" id="A0A177NXP3"/>
<comment type="caution">
    <text evidence="1">The sequence shown here is derived from an EMBL/GenBank/DDBJ whole genome shotgun (WGS) entry which is preliminary data.</text>
</comment>
<accession>A0A177NXP3</accession>